<sequence>MIAQKAQEIIREEHLCNYNWFYEHSLRENEVIIYKEQEQWIVCTSDERASVVTQSYMYFTNEDEAIDNFIVRLRSLNRLLKRYISKDSCD</sequence>
<name>A0A6N2W702_9FIRM</name>
<proteinExistence type="predicted"/>
<gene>
    <name evidence="1" type="ORF">CNLFYP112_00728</name>
</gene>
<organism evidence="1">
    <name type="scientific">[Clostridium] nexile</name>
    <dbReference type="NCBI Taxonomy" id="29361"/>
    <lineage>
        <taxon>Bacteria</taxon>
        <taxon>Bacillati</taxon>
        <taxon>Bacillota</taxon>
        <taxon>Clostridia</taxon>
        <taxon>Lachnospirales</taxon>
        <taxon>Lachnospiraceae</taxon>
        <taxon>Tyzzerella</taxon>
    </lineage>
</organism>
<evidence type="ECO:0000313" key="1">
    <source>
        <dbReference type="EMBL" id="VYT38068.1"/>
    </source>
</evidence>
<reference evidence="1" key="1">
    <citation type="submission" date="2019-11" db="EMBL/GenBank/DDBJ databases">
        <authorList>
            <person name="Feng L."/>
        </authorList>
    </citation>
    <scope>NUCLEOTIDE SEQUENCE</scope>
    <source>
        <strain evidence="1">CnexileLFYP112</strain>
    </source>
</reference>
<dbReference type="Pfam" id="PF15597">
    <property type="entry name" value="Imm59"/>
    <property type="match status" value="1"/>
</dbReference>
<dbReference type="InterPro" id="IPR028954">
    <property type="entry name" value="Imm59"/>
</dbReference>
<dbReference type="AlphaFoldDB" id="A0A6N2W702"/>
<dbReference type="EMBL" id="CACRTG010000046">
    <property type="protein sequence ID" value="VYT38068.1"/>
    <property type="molecule type" value="Genomic_DNA"/>
</dbReference>
<protein>
    <submittedName>
        <fullName evidence="1">Uncharacterized protein</fullName>
    </submittedName>
</protein>
<accession>A0A6N2W702</accession>